<protein>
    <submittedName>
        <fullName evidence="1">Uncharacterized protein</fullName>
    </submittedName>
</protein>
<gene>
    <name evidence="1" type="ORF">DM02DRAFT_608765</name>
</gene>
<accession>A0A2V1EC33</accession>
<dbReference type="Proteomes" id="UP000244855">
    <property type="component" value="Unassembled WGS sequence"/>
</dbReference>
<dbReference type="OrthoDB" id="3903561at2759"/>
<sequence length="109" mass="12285">MIAAIFVIIQFVWGLSMYALWQDSQFNSRLVQSGFRLTELRAAFALTEAAHRETGLNASSLIQSNPGELKMELYGRKGRNGADVALGVVWDGKLEVRRRRGIIEERMSL</sequence>
<dbReference type="STRING" id="97972.A0A2V1EC33"/>
<evidence type="ECO:0000313" key="1">
    <source>
        <dbReference type="EMBL" id="PVI07682.1"/>
    </source>
</evidence>
<dbReference type="AlphaFoldDB" id="A0A2V1EC33"/>
<organism evidence="1 2">
    <name type="scientific">Periconia macrospinosa</name>
    <dbReference type="NCBI Taxonomy" id="97972"/>
    <lineage>
        <taxon>Eukaryota</taxon>
        <taxon>Fungi</taxon>
        <taxon>Dikarya</taxon>
        <taxon>Ascomycota</taxon>
        <taxon>Pezizomycotina</taxon>
        <taxon>Dothideomycetes</taxon>
        <taxon>Pleosporomycetidae</taxon>
        <taxon>Pleosporales</taxon>
        <taxon>Massarineae</taxon>
        <taxon>Periconiaceae</taxon>
        <taxon>Periconia</taxon>
    </lineage>
</organism>
<evidence type="ECO:0000313" key="2">
    <source>
        <dbReference type="Proteomes" id="UP000244855"/>
    </source>
</evidence>
<dbReference type="EMBL" id="KZ805303">
    <property type="protein sequence ID" value="PVI07682.1"/>
    <property type="molecule type" value="Genomic_DNA"/>
</dbReference>
<reference evidence="1 2" key="1">
    <citation type="journal article" date="2018" name="Sci. Rep.">
        <title>Comparative genomics provides insights into the lifestyle and reveals functional heterogeneity of dark septate endophytic fungi.</title>
        <authorList>
            <person name="Knapp D.G."/>
            <person name="Nemeth J.B."/>
            <person name="Barry K."/>
            <person name="Hainaut M."/>
            <person name="Henrissat B."/>
            <person name="Johnson J."/>
            <person name="Kuo A."/>
            <person name="Lim J.H.P."/>
            <person name="Lipzen A."/>
            <person name="Nolan M."/>
            <person name="Ohm R.A."/>
            <person name="Tamas L."/>
            <person name="Grigoriev I.V."/>
            <person name="Spatafora J.W."/>
            <person name="Nagy L.G."/>
            <person name="Kovacs G.M."/>
        </authorList>
    </citation>
    <scope>NUCLEOTIDE SEQUENCE [LARGE SCALE GENOMIC DNA]</scope>
    <source>
        <strain evidence="1 2">DSE2036</strain>
    </source>
</reference>
<keyword evidence="2" id="KW-1185">Reference proteome</keyword>
<name>A0A2V1EC33_9PLEO</name>
<proteinExistence type="predicted"/>